<name>A0ABQ9NMJ5_9PEZI</name>
<feature type="compositionally biased region" description="Basic and acidic residues" evidence="1">
    <location>
        <begin position="78"/>
        <end position="92"/>
    </location>
</feature>
<sequence length="92" mass="10093">MPPTHYLALRDALSGLTMSNPLKDPVLKIVVPVIVISVLIFVCVTILLCRCRDTRRGEDVRPGEGPGPGPSSGMGEIAKGEERRKEIPWERT</sequence>
<evidence type="ECO:0000313" key="3">
    <source>
        <dbReference type="EMBL" id="KAJ9661475.1"/>
    </source>
</evidence>
<feature type="region of interest" description="Disordered" evidence="1">
    <location>
        <begin position="56"/>
        <end position="92"/>
    </location>
</feature>
<accession>A0ABQ9NMJ5</accession>
<dbReference type="Proteomes" id="UP001172684">
    <property type="component" value="Unassembled WGS sequence"/>
</dbReference>
<feature type="transmembrane region" description="Helical" evidence="2">
    <location>
        <begin position="29"/>
        <end position="49"/>
    </location>
</feature>
<keyword evidence="4" id="KW-1185">Reference proteome</keyword>
<gene>
    <name evidence="3" type="ORF">H2201_006506</name>
</gene>
<organism evidence="3 4">
    <name type="scientific">Coniosporium apollinis</name>
    <dbReference type="NCBI Taxonomy" id="61459"/>
    <lineage>
        <taxon>Eukaryota</taxon>
        <taxon>Fungi</taxon>
        <taxon>Dikarya</taxon>
        <taxon>Ascomycota</taxon>
        <taxon>Pezizomycotina</taxon>
        <taxon>Dothideomycetes</taxon>
        <taxon>Dothideomycetes incertae sedis</taxon>
        <taxon>Coniosporium</taxon>
    </lineage>
</organism>
<protein>
    <recommendedName>
        <fullName evidence="5">Small integral membrane protein 36</fullName>
    </recommendedName>
</protein>
<keyword evidence="2" id="KW-1133">Transmembrane helix</keyword>
<dbReference type="EMBL" id="JAPDRL010000057">
    <property type="protein sequence ID" value="KAJ9661475.1"/>
    <property type="molecule type" value="Genomic_DNA"/>
</dbReference>
<evidence type="ECO:0000313" key="4">
    <source>
        <dbReference type="Proteomes" id="UP001172684"/>
    </source>
</evidence>
<evidence type="ECO:0000256" key="2">
    <source>
        <dbReference type="SAM" id="Phobius"/>
    </source>
</evidence>
<proteinExistence type="predicted"/>
<keyword evidence="2" id="KW-0812">Transmembrane</keyword>
<reference evidence="3" key="1">
    <citation type="submission" date="2022-10" db="EMBL/GenBank/DDBJ databases">
        <title>Culturing micro-colonial fungi from biological soil crusts in the Mojave desert and describing Neophaeococcomyces mojavensis, and introducing the new genera and species Taxawa tesnikishii.</title>
        <authorList>
            <person name="Kurbessoian T."/>
            <person name="Stajich J.E."/>
        </authorList>
    </citation>
    <scope>NUCLEOTIDE SEQUENCE</scope>
    <source>
        <strain evidence="3">TK_1</strain>
    </source>
</reference>
<evidence type="ECO:0000256" key="1">
    <source>
        <dbReference type="SAM" id="MobiDB-lite"/>
    </source>
</evidence>
<comment type="caution">
    <text evidence="3">The sequence shown here is derived from an EMBL/GenBank/DDBJ whole genome shotgun (WGS) entry which is preliminary data.</text>
</comment>
<keyword evidence="2" id="KW-0472">Membrane</keyword>
<evidence type="ECO:0008006" key="5">
    <source>
        <dbReference type="Google" id="ProtNLM"/>
    </source>
</evidence>